<reference evidence="1" key="1">
    <citation type="journal article" date="2023" name="Plant J.">
        <title>Genome sequences and population genomics provide insights into the demographic history, inbreeding, and mutation load of two 'living fossil' tree species of Dipteronia.</title>
        <authorList>
            <person name="Feng Y."/>
            <person name="Comes H.P."/>
            <person name="Chen J."/>
            <person name="Zhu S."/>
            <person name="Lu R."/>
            <person name="Zhang X."/>
            <person name="Li P."/>
            <person name="Qiu J."/>
            <person name="Olsen K.M."/>
            <person name="Qiu Y."/>
        </authorList>
    </citation>
    <scope>NUCLEOTIDE SEQUENCE</scope>
    <source>
        <strain evidence="1">NBL</strain>
    </source>
</reference>
<organism evidence="1 2">
    <name type="scientific">Dipteronia sinensis</name>
    <dbReference type="NCBI Taxonomy" id="43782"/>
    <lineage>
        <taxon>Eukaryota</taxon>
        <taxon>Viridiplantae</taxon>
        <taxon>Streptophyta</taxon>
        <taxon>Embryophyta</taxon>
        <taxon>Tracheophyta</taxon>
        <taxon>Spermatophyta</taxon>
        <taxon>Magnoliopsida</taxon>
        <taxon>eudicotyledons</taxon>
        <taxon>Gunneridae</taxon>
        <taxon>Pentapetalae</taxon>
        <taxon>rosids</taxon>
        <taxon>malvids</taxon>
        <taxon>Sapindales</taxon>
        <taxon>Sapindaceae</taxon>
        <taxon>Hippocastanoideae</taxon>
        <taxon>Acereae</taxon>
        <taxon>Dipteronia</taxon>
    </lineage>
</organism>
<dbReference type="AlphaFoldDB" id="A0AAE0DU27"/>
<sequence length="102" mass="11386">MKGGAAAVVQDTHDCVCGWLVALIVIIPLFDFEVAATDDTDHELLFVPEFEIRGFSLNLMLAGFGSCKQFDALHMFYQMLQPTKLLNFQSIQLVRWAGHDAP</sequence>
<evidence type="ECO:0000313" key="2">
    <source>
        <dbReference type="Proteomes" id="UP001281410"/>
    </source>
</evidence>
<proteinExistence type="predicted"/>
<dbReference type="Proteomes" id="UP001281410">
    <property type="component" value="Unassembled WGS sequence"/>
</dbReference>
<keyword evidence="2" id="KW-1185">Reference proteome</keyword>
<protein>
    <submittedName>
        <fullName evidence="1">Uncharacterized protein</fullName>
    </submittedName>
</protein>
<name>A0AAE0DU27_9ROSI</name>
<gene>
    <name evidence="1" type="ORF">Dsin_028076</name>
</gene>
<comment type="caution">
    <text evidence="1">The sequence shown here is derived from an EMBL/GenBank/DDBJ whole genome shotgun (WGS) entry which is preliminary data.</text>
</comment>
<accession>A0AAE0DU27</accession>
<dbReference type="EMBL" id="JANJYJ010000009">
    <property type="protein sequence ID" value="KAK3188515.1"/>
    <property type="molecule type" value="Genomic_DNA"/>
</dbReference>
<evidence type="ECO:0000313" key="1">
    <source>
        <dbReference type="EMBL" id="KAK3188515.1"/>
    </source>
</evidence>